<organism evidence="1 2">
    <name type="scientific">Sphingobacterium lactis</name>
    <dbReference type="NCBI Taxonomy" id="797291"/>
    <lineage>
        <taxon>Bacteria</taxon>
        <taxon>Pseudomonadati</taxon>
        <taxon>Bacteroidota</taxon>
        <taxon>Sphingobacteriia</taxon>
        <taxon>Sphingobacteriales</taxon>
        <taxon>Sphingobacteriaceae</taxon>
        <taxon>Sphingobacterium</taxon>
    </lineage>
</organism>
<keyword evidence="2" id="KW-1185">Reference proteome</keyword>
<evidence type="ECO:0000313" key="2">
    <source>
        <dbReference type="Proteomes" id="UP000236731"/>
    </source>
</evidence>
<name>A0A1H6BPI9_9SPHI</name>
<gene>
    <name evidence="1" type="ORF">SAMN05421877_11142</name>
</gene>
<dbReference type="RefSeq" id="WP_103907321.1">
    <property type="nucleotide sequence ID" value="NZ_CP049246.1"/>
</dbReference>
<dbReference type="Proteomes" id="UP000236731">
    <property type="component" value="Unassembled WGS sequence"/>
</dbReference>
<dbReference type="AlphaFoldDB" id="A0A1H6BPI9"/>
<reference evidence="2" key="1">
    <citation type="submission" date="2016-10" db="EMBL/GenBank/DDBJ databases">
        <authorList>
            <person name="Varghese N."/>
            <person name="Submissions S."/>
        </authorList>
    </citation>
    <scope>NUCLEOTIDE SEQUENCE [LARGE SCALE GENOMIC DNA]</scope>
    <source>
        <strain evidence="2">DSM 22361</strain>
    </source>
</reference>
<accession>A0A1H6BPI9</accession>
<protein>
    <submittedName>
        <fullName evidence="1">Uncharacterized protein</fullName>
    </submittedName>
</protein>
<proteinExistence type="predicted"/>
<dbReference type="EMBL" id="FNUT01000011">
    <property type="protein sequence ID" value="SEG62600.1"/>
    <property type="molecule type" value="Genomic_DNA"/>
</dbReference>
<sequence>MTRKELEAIIVFMNLFMDNNFPVQEINAKYGLNLTETTSKEDALEAYLEEFDVKSKILATKTIKTLDEFECQNQEEDLIKYLGDKPIEIDELLYYHIICGYVVSNCNIMLKEGIYIAQNGEAEDALQETAIGPKIFTYMTVKSFPDGTFWYLGILPDLNSRHNSMEKNIQTLQLWAFKWHDGAIVIDSIRWTRHEVIVWAEKLFLIPWKEIKKHGNTAVKVELKQKEVKL</sequence>
<evidence type="ECO:0000313" key="1">
    <source>
        <dbReference type="EMBL" id="SEG62600.1"/>
    </source>
</evidence>